<evidence type="ECO:0000259" key="3">
    <source>
        <dbReference type="Pfam" id="PF19040"/>
    </source>
</evidence>
<dbReference type="Proteomes" id="UP000519439">
    <property type="component" value="Unassembled WGS sequence"/>
</dbReference>
<dbReference type="Pfam" id="PF19040">
    <property type="entry name" value="SGNH"/>
    <property type="match status" value="1"/>
</dbReference>
<name>A0A7W6IH91_9HYPH</name>
<feature type="transmembrane region" description="Helical" evidence="1">
    <location>
        <begin position="280"/>
        <end position="298"/>
    </location>
</feature>
<feature type="transmembrane region" description="Helical" evidence="1">
    <location>
        <begin position="161"/>
        <end position="179"/>
    </location>
</feature>
<evidence type="ECO:0000256" key="1">
    <source>
        <dbReference type="SAM" id="Phobius"/>
    </source>
</evidence>
<gene>
    <name evidence="4" type="ORF">GGR34_002473</name>
</gene>
<dbReference type="GO" id="GO:0016020">
    <property type="term" value="C:membrane"/>
    <property type="evidence" value="ECO:0007669"/>
    <property type="project" value="TreeGrafter"/>
</dbReference>
<comment type="caution">
    <text evidence="4">The sequence shown here is derived from an EMBL/GenBank/DDBJ whole genome shotgun (WGS) entry which is preliminary data.</text>
</comment>
<dbReference type="InterPro" id="IPR002656">
    <property type="entry name" value="Acyl_transf_3_dom"/>
</dbReference>
<keyword evidence="5" id="KW-1185">Reference proteome</keyword>
<feature type="transmembrane region" description="Helical" evidence="1">
    <location>
        <begin position="199"/>
        <end position="217"/>
    </location>
</feature>
<feature type="transmembrane region" description="Helical" evidence="1">
    <location>
        <begin position="313"/>
        <end position="331"/>
    </location>
</feature>
<proteinExistence type="predicted"/>
<feature type="transmembrane region" description="Helical" evidence="1">
    <location>
        <begin position="251"/>
        <end position="268"/>
    </location>
</feature>
<dbReference type="AlphaFoldDB" id="A0A7W6IH91"/>
<accession>A0A7W6IH91</accession>
<dbReference type="PANTHER" id="PTHR23028:SF53">
    <property type="entry name" value="ACYL_TRANSF_3 DOMAIN-CONTAINING PROTEIN"/>
    <property type="match status" value="1"/>
</dbReference>
<dbReference type="InterPro" id="IPR043968">
    <property type="entry name" value="SGNH"/>
</dbReference>
<feature type="domain" description="SGNH" evidence="3">
    <location>
        <begin position="408"/>
        <end position="616"/>
    </location>
</feature>
<feature type="transmembrane region" description="Helical" evidence="1">
    <location>
        <begin position="229"/>
        <end position="245"/>
    </location>
</feature>
<dbReference type="InterPro" id="IPR050879">
    <property type="entry name" value="Acyltransferase_3"/>
</dbReference>
<dbReference type="GO" id="GO:0016747">
    <property type="term" value="F:acyltransferase activity, transferring groups other than amino-acyl groups"/>
    <property type="evidence" value="ECO:0007669"/>
    <property type="project" value="InterPro"/>
</dbReference>
<reference evidence="4 5" key="1">
    <citation type="submission" date="2020-08" db="EMBL/GenBank/DDBJ databases">
        <title>Genomic Encyclopedia of Type Strains, Phase IV (KMG-IV): sequencing the most valuable type-strain genomes for metagenomic binning, comparative biology and taxonomic classification.</title>
        <authorList>
            <person name="Goeker M."/>
        </authorList>
    </citation>
    <scope>NUCLEOTIDE SEQUENCE [LARGE SCALE GENOMIC DNA]</scope>
    <source>
        <strain evidence="4 5">DSM 15743</strain>
    </source>
</reference>
<protein>
    <submittedName>
        <fullName evidence="4">Peptidoglycan/LPS O-acetylase OafA/YrhL</fullName>
    </submittedName>
</protein>
<keyword evidence="1" id="KW-1133">Transmembrane helix</keyword>
<evidence type="ECO:0000259" key="2">
    <source>
        <dbReference type="Pfam" id="PF01757"/>
    </source>
</evidence>
<feature type="transmembrane region" description="Helical" evidence="1">
    <location>
        <begin position="31"/>
        <end position="51"/>
    </location>
</feature>
<feature type="transmembrane region" description="Helical" evidence="1">
    <location>
        <begin position="7"/>
        <end position="25"/>
    </location>
</feature>
<feature type="transmembrane region" description="Helical" evidence="1">
    <location>
        <begin position="351"/>
        <end position="369"/>
    </location>
</feature>
<evidence type="ECO:0000313" key="4">
    <source>
        <dbReference type="EMBL" id="MBB4040814.1"/>
    </source>
</evidence>
<organism evidence="4 5">
    <name type="scientific">Microvirga flocculans</name>
    <dbReference type="NCBI Taxonomy" id="217168"/>
    <lineage>
        <taxon>Bacteria</taxon>
        <taxon>Pseudomonadati</taxon>
        <taxon>Pseudomonadota</taxon>
        <taxon>Alphaproteobacteria</taxon>
        <taxon>Hyphomicrobiales</taxon>
        <taxon>Methylobacteriaceae</taxon>
        <taxon>Microvirga</taxon>
    </lineage>
</organism>
<feature type="domain" description="Acyltransferase 3" evidence="2">
    <location>
        <begin position="6"/>
        <end position="330"/>
    </location>
</feature>
<sequence length="630" mass="71005">MQYRREIDGLRAIAVLSVVFFHAGFKGFGGGFVGVDVFFVISGYLITSIILGEKLAGGFSFLRFYERRARRILPALFLVIIATIPFAWLWMLPGDMKDFAQSVAFVSFFSSNILFWKESGYFDTVTELKPLLHTWSLAVEEQYYLIFPLLLLLLLRKGRRWAMIGLSLLCVASFVAAQTGSLKNPVKTFYLLQTRGWELLIGALISLYVYGRQIAWGRSEAATRAINEAGGLLGLALIVAAIVFFDETTPFPGVYALLPTLGAGLIILCASQETWVGRVLGWKVPVGIGLISYSFYLWHQPLFALGRYIDPDITWYELLMLAGLAGVLATLSWRYLERPFRDRNMVSRRQIFAFSLAGSALLGLFGWVGHATEGFAGRYSPKDASLTLPMDQREDYVWARFNERLLKPFDPKGGRKVLVIGDSYSADFLNAVHEAGLNRSLQFSTYGISASCGNLYLTIDLLPKIDPKERAFCRTQDGYANDQLRERMKEADAIWVIGSWREWQALLLPESKRNLERDFGKKVIVVGRKDLGRVNLRQLVSMPEKERIKLESNMRRAHVRTNDLMKKTLGQDFLDISELLCGSSTKCRPFTRDGKLISFDGGHLTEDGARYLGQRLTESTEARKLLGVVD</sequence>
<dbReference type="GO" id="GO:0009103">
    <property type="term" value="P:lipopolysaccharide biosynthetic process"/>
    <property type="evidence" value="ECO:0007669"/>
    <property type="project" value="TreeGrafter"/>
</dbReference>
<evidence type="ECO:0000313" key="5">
    <source>
        <dbReference type="Proteomes" id="UP000519439"/>
    </source>
</evidence>
<keyword evidence="1" id="KW-0812">Transmembrane</keyword>
<dbReference type="Pfam" id="PF01757">
    <property type="entry name" value="Acyl_transf_3"/>
    <property type="match status" value="1"/>
</dbReference>
<feature type="transmembrane region" description="Helical" evidence="1">
    <location>
        <begin position="135"/>
        <end position="154"/>
    </location>
</feature>
<dbReference type="RefSeq" id="WP_084021066.1">
    <property type="nucleotide sequence ID" value="NZ_JACIDC010000008.1"/>
</dbReference>
<keyword evidence="1" id="KW-0472">Membrane</keyword>
<dbReference type="EMBL" id="JACIDC010000008">
    <property type="protein sequence ID" value="MBB4040814.1"/>
    <property type="molecule type" value="Genomic_DNA"/>
</dbReference>
<dbReference type="PANTHER" id="PTHR23028">
    <property type="entry name" value="ACETYLTRANSFERASE"/>
    <property type="match status" value="1"/>
</dbReference>
<feature type="transmembrane region" description="Helical" evidence="1">
    <location>
        <begin position="72"/>
        <end position="91"/>
    </location>
</feature>